<reference evidence="11" key="2">
    <citation type="submission" date="2025-09" db="UniProtKB">
        <authorList>
            <consortium name="Ensembl"/>
        </authorList>
    </citation>
    <scope>IDENTIFICATION</scope>
</reference>
<reference evidence="11" key="1">
    <citation type="submission" date="2025-08" db="UniProtKB">
        <authorList>
            <consortium name="Ensembl"/>
        </authorList>
    </citation>
    <scope>IDENTIFICATION</scope>
</reference>
<feature type="compositionally biased region" description="Acidic residues" evidence="9">
    <location>
        <begin position="1"/>
        <end position="11"/>
    </location>
</feature>
<dbReference type="RefSeq" id="XP_030215501.1">
    <property type="nucleotide sequence ID" value="XM_030359641.1"/>
</dbReference>
<dbReference type="InterPro" id="IPR008426">
    <property type="entry name" value="CENP-H_C"/>
</dbReference>
<dbReference type="Ensembl" id="ENSGMOT00000011859.2">
    <property type="protein sequence ID" value="ENSGMOP00000011545.2"/>
    <property type="gene ID" value="ENSGMOG00000010781.2"/>
</dbReference>
<keyword evidence="12" id="KW-1185">Reference proteome</keyword>
<keyword evidence="6" id="KW-0137">Centromere</keyword>
<dbReference type="GO" id="GO:0005634">
    <property type="term" value="C:nucleus"/>
    <property type="evidence" value="ECO:0007669"/>
    <property type="project" value="UniProtKB-SubCell"/>
</dbReference>
<keyword evidence="8" id="KW-0175">Coiled coil</keyword>
<name>A0A8C4ZEI1_GADMO</name>
<feature type="domain" description="Centromere protein H C-terminal" evidence="10">
    <location>
        <begin position="34"/>
        <end position="228"/>
    </location>
</feature>
<comment type="subcellular location">
    <subcellularLocation>
        <location evidence="2">Chromosome</location>
        <location evidence="2">Centromere</location>
        <location evidence="2">Kinetochore</location>
    </subcellularLocation>
    <subcellularLocation>
        <location evidence="1">Nucleus</location>
    </subcellularLocation>
</comment>
<evidence type="ECO:0000313" key="11">
    <source>
        <dbReference type="Ensembl" id="ENSGMOP00000011545.2"/>
    </source>
</evidence>
<dbReference type="GO" id="GO:0051382">
    <property type="term" value="P:kinetochore assembly"/>
    <property type="evidence" value="ECO:0007669"/>
    <property type="project" value="InterPro"/>
</dbReference>
<evidence type="ECO:0000256" key="6">
    <source>
        <dbReference type="ARBA" id="ARBA00023328"/>
    </source>
</evidence>
<accession>A0A8C4ZEI1</accession>
<dbReference type="OrthoDB" id="2274804at2759"/>
<dbReference type="Proteomes" id="UP000694546">
    <property type="component" value="Chromosome 6"/>
</dbReference>
<dbReference type="GO" id="GO:0007052">
    <property type="term" value="P:mitotic spindle organization"/>
    <property type="evidence" value="ECO:0007669"/>
    <property type="project" value="TreeGrafter"/>
</dbReference>
<dbReference type="GO" id="GO:0043515">
    <property type="term" value="F:kinetochore binding"/>
    <property type="evidence" value="ECO:0007669"/>
    <property type="project" value="TreeGrafter"/>
</dbReference>
<keyword evidence="5" id="KW-0539">Nucleus</keyword>
<evidence type="ECO:0000256" key="2">
    <source>
        <dbReference type="ARBA" id="ARBA00004629"/>
    </source>
</evidence>
<evidence type="ECO:0000256" key="1">
    <source>
        <dbReference type="ARBA" id="ARBA00004123"/>
    </source>
</evidence>
<evidence type="ECO:0000256" key="8">
    <source>
        <dbReference type="SAM" id="Coils"/>
    </source>
</evidence>
<feature type="region of interest" description="Disordered" evidence="9">
    <location>
        <begin position="1"/>
        <end position="30"/>
    </location>
</feature>
<comment type="similarity">
    <text evidence="7">Belongs to the CENP-H/MCM16 family.</text>
</comment>
<evidence type="ECO:0000256" key="3">
    <source>
        <dbReference type="ARBA" id="ARBA00022454"/>
    </source>
</evidence>
<keyword evidence="4" id="KW-0995">Kinetochore</keyword>
<dbReference type="AlphaFoldDB" id="A0A8C4ZEI1"/>
<dbReference type="Pfam" id="PF05837">
    <property type="entry name" value="CENP-H"/>
    <property type="match status" value="1"/>
</dbReference>
<evidence type="ECO:0000256" key="5">
    <source>
        <dbReference type="ARBA" id="ARBA00023242"/>
    </source>
</evidence>
<dbReference type="GeneID" id="115546036"/>
<dbReference type="InterPro" id="IPR040034">
    <property type="entry name" value="CENP-H"/>
</dbReference>
<keyword evidence="3" id="KW-0158">Chromosome</keyword>
<dbReference type="OMA" id="KSHQESW"/>
<evidence type="ECO:0000256" key="4">
    <source>
        <dbReference type="ARBA" id="ARBA00022838"/>
    </source>
</evidence>
<dbReference type="GO" id="GO:0007059">
    <property type="term" value="P:chromosome segregation"/>
    <property type="evidence" value="ECO:0007669"/>
    <property type="project" value="TreeGrafter"/>
</dbReference>
<evidence type="ECO:0000256" key="7">
    <source>
        <dbReference type="ARBA" id="ARBA00025735"/>
    </source>
</evidence>
<organism evidence="11 12">
    <name type="scientific">Gadus morhua</name>
    <name type="common">Atlantic cod</name>
    <dbReference type="NCBI Taxonomy" id="8049"/>
    <lineage>
        <taxon>Eukaryota</taxon>
        <taxon>Metazoa</taxon>
        <taxon>Chordata</taxon>
        <taxon>Craniata</taxon>
        <taxon>Vertebrata</taxon>
        <taxon>Euteleostomi</taxon>
        <taxon>Actinopterygii</taxon>
        <taxon>Neopterygii</taxon>
        <taxon>Teleostei</taxon>
        <taxon>Neoteleostei</taxon>
        <taxon>Acanthomorphata</taxon>
        <taxon>Zeiogadaria</taxon>
        <taxon>Gadariae</taxon>
        <taxon>Gadiformes</taxon>
        <taxon>Gadoidei</taxon>
        <taxon>Gadidae</taxon>
        <taxon>Gadus</taxon>
    </lineage>
</organism>
<evidence type="ECO:0000259" key="10">
    <source>
        <dbReference type="Pfam" id="PF05837"/>
    </source>
</evidence>
<sequence>MEQPDDVENLEADAAVDGQGPEGPNGLQDTTPVDLLRIKEQMFNQCVEISAQINAVENKRTCSTSEAEYNLADNVTALEETKTEHFIKTLALHRMQMGHAIAEKLQQNNPESESIKAVNDRCMALCSQIKDLQQESKDMGDQITDIRKKRLELKQLTRDQMKEMELLKKKYEPPEFEKYKAAQQKGQSNIEKYKTMTVLAQNVLRGIILACKINWLDDPKLKDIGMTLEDLPITD</sequence>
<dbReference type="PANTHER" id="PTHR48122:SF1">
    <property type="entry name" value="CENTROMERE PROTEIN H"/>
    <property type="match status" value="1"/>
</dbReference>
<evidence type="ECO:0000256" key="9">
    <source>
        <dbReference type="SAM" id="MobiDB-lite"/>
    </source>
</evidence>
<evidence type="ECO:0000313" key="12">
    <source>
        <dbReference type="Proteomes" id="UP000694546"/>
    </source>
</evidence>
<feature type="coiled-coil region" evidence="8">
    <location>
        <begin position="115"/>
        <end position="149"/>
    </location>
</feature>
<dbReference type="GeneTree" id="ENSGT00390000009578"/>
<dbReference type="GO" id="GO:0000776">
    <property type="term" value="C:kinetochore"/>
    <property type="evidence" value="ECO:0007669"/>
    <property type="project" value="UniProtKB-KW"/>
</dbReference>
<dbReference type="PANTHER" id="PTHR48122">
    <property type="entry name" value="CENTROMERE PROTEIN H"/>
    <property type="match status" value="1"/>
</dbReference>
<proteinExistence type="inferred from homology"/>
<protein>
    <recommendedName>
        <fullName evidence="10">Centromere protein H C-terminal domain-containing protein</fullName>
    </recommendedName>
</protein>
<gene>
    <name evidence="11" type="primary">cenph</name>
</gene>